<dbReference type="SUPFAM" id="SSF55711">
    <property type="entry name" value="Subdomain of clathrin and coatomer appendage domain"/>
    <property type="match status" value="1"/>
</dbReference>
<dbReference type="GO" id="GO:0000139">
    <property type="term" value="C:Golgi membrane"/>
    <property type="evidence" value="ECO:0007669"/>
    <property type="project" value="TreeGrafter"/>
</dbReference>
<dbReference type="InterPro" id="IPR032154">
    <property type="entry name" value="Coatomer_g_Cpla"/>
</dbReference>
<dbReference type="GO" id="GO:0006888">
    <property type="term" value="P:endoplasmic reticulum to Golgi vesicle-mediated transport"/>
    <property type="evidence" value="ECO:0007669"/>
    <property type="project" value="TreeGrafter"/>
</dbReference>
<dbReference type="GO" id="GO:0005793">
    <property type="term" value="C:endoplasmic reticulum-Golgi intermediate compartment"/>
    <property type="evidence" value="ECO:0007669"/>
    <property type="project" value="TreeGrafter"/>
</dbReference>
<dbReference type="InterPro" id="IPR012295">
    <property type="entry name" value="TBP_dom_sf"/>
</dbReference>
<dbReference type="Proteomes" id="UP001457282">
    <property type="component" value="Unassembled WGS sequence"/>
</dbReference>
<evidence type="ECO:0000259" key="1">
    <source>
        <dbReference type="Pfam" id="PF16381"/>
    </source>
</evidence>
<comment type="caution">
    <text evidence="2">The sequence shown here is derived from an EMBL/GenBank/DDBJ whole genome shotgun (WGS) entry which is preliminary data.</text>
</comment>
<name>A0AAW1YI05_RUBAR</name>
<dbReference type="PANTHER" id="PTHR10261:SF0">
    <property type="entry name" value="COATOMER SUBUNIT GAMMA-2"/>
    <property type="match status" value="1"/>
</dbReference>
<accession>A0AAW1YI05</accession>
<dbReference type="InterPro" id="IPR017106">
    <property type="entry name" value="Coatomer_gsu"/>
</dbReference>
<dbReference type="PANTHER" id="PTHR10261">
    <property type="entry name" value="COATOMER SUBUNIT GAMMA"/>
    <property type="match status" value="1"/>
</dbReference>
<proteinExistence type="predicted"/>
<dbReference type="GO" id="GO:0006886">
    <property type="term" value="P:intracellular protein transport"/>
    <property type="evidence" value="ECO:0007669"/>
    <property type="project" value="InterPro"/>
</dbReference>
<evidence type="ECO:0000313" key="2">
    <source>
        <dbReference type="EMBL" id="KAK9947762.1"/>
    </source>
</evidence>
<dbReference type="Gene3D" id="3.30.310.10">
    <property type="entry name" value="TATA-Binding Protein"/>
    <property type="match status" value="1"/>
</dbReference>
<dbReference type="FunFam" id="3.30.310.10:FF:000011">
    <property type="entry name" value="Coatomer subunit gamma"/>
    <property type="match status" value="1"/>
</dbReference>
<protein>
    <recommendedName>
        <fullName evidence="1">Coatomer subunit gamma C-terminal domain-containing protein</fullName>
    </recommendedName>
</protein>
<organism evidence="2 3">
    <name type="scientific">Rubus argutus</name>
    <name type="common">Southern blackberry</name>
    <dbReference type="NCBI Taxonomy" id="59490"/>
    <lineage>
        <taxon>Eukaryota</taxon>
        <taxon>Viridiplantae</taxon>
        <taxon>Streptophyta</taxon>
        <taxon>Embryophyta</taxon>
        <taxon>Tracheophyta</taxon>
        <taxon>Spermatophyta</taxon>
        <taxon>Magnoliopsida</taxon>
        <taxon>eudicotyledons</taxon>
        <taxon>Gunneridae</taxon>
        <taxon>Pentapetalae</taxon>
        <taxon>rosids</taxon>
        <taxon>fabids</taxon>
        <taxon>Rosales</taxon>
        <taxon>Rosaceae</taxon>
        <taxon>Rosoideae</taxon>
        <taxon>Rosoideae incertae sedis</taxon>
        <taxon>Rubus</taxon>
    </lineage>
</organism>
<keyword evidence="3" id="KW-1185">Reference proteome</keyword>
<dbReference type="GO" id="GO:0006891">
    <property type="term" value="P:intra-Golgi vesicle-mediated transport"/>
    <property type="evidence" value="ECO:0007669"/>
    <property type="project" value="TreeGrafter"/>
</dbReference>
<dbReference type="GO" id="GO:0005783">
    <property type="term" value="C:endoplasmic reticulum"/>
    <property type="evidence" value="ECO:0007669"/>
    <property type="project" value="TreeGrafter"/>
</dbReference>
<dbReference type="GO" id="GO:0030126">
    <property type="term" value="C:COPI vesicle coat"/>
    <property type="evidence" value="ECO:0007669"/>
    <property type="project" value="TreeGrafter"/>
</dbReference>
<dbReference type="AlphaFoldDB" id="A0AAW1YI05"/>
<reference evidence="2 3" key="1">
    <citation type="journal article" date="2023" name="G3 (Bethesda)">
        <title>A chromosome-length genome assembly and annotation of blackberry (Rubus argutus, cv. 'Hillquist').</title>
        <authorList>
            <person name="Bruna T."/>
            <person name="Aryal R."/>
            <person name="Dudchenko O."/>
            <person name="Sargent D.J."/>
            <person name="Mead D."/>
            <person name="Buti M."/>
            <person name="Cavallini A."/>
            <person name="Hytonen T."/>
            <person name="Andres J."/>
            <person name="Pham M."/>
            <person name="Weisz D."/>
            <person name="Mascagni F."/>
            <person name="Usai G."/>
            <person name="Natali L."/>
            <person name="Bassil N."/>
            <person name="Fernandez G.E."/>
            <person name="Lomsadze A."/>
            <person name="Armour M."/>
            <person name="Olukolu B."/>
            <person name="Poorten T."/>
            <person name="Britton C."/>
            <person name="Davik J."/>
            <person name="Ashrafi H."/>
            <person name="Aiden E.L."/>
            <person name="Borodovsky M."/>
            <person name="Worthington M."/>
        </authorList>
    </citation>
    <scope>NUCLEOTIDE SEQUENCE [LARGE SCALE GENOMIC DNA]</scope>
    <source>
        <strain evidence="2">PI 553951</strain>
    </source>
</reference>
<dbReference type="EMBL" id="JBEDUW010000001">
    <property type="protein sequence ID" value="KAK9947762.1"/>
    <property type="molecule type" value="Genomic_DNA"/>
</dbReference>
<sequence length="102" mass="10743">MAAQPLTQEDEYGLGQRESLSGAVTDVVDFLGMQPCEGTEVVAGNARSHTCLLSGVHIGNVNVLVQLSFGIDSNSKEVVMKLAVRSEDGTVSDAIHDIVARS</sequence>
<dbReference type="Pfam" id="PF16381">
    <property type="entry name" value="Coatomer_g_Cpla"/>
    <property type="match status" value="1"/>
</dbReference>
<evidence type="ECO:0000313" key="3">
    <source>
        <dbReference type="Proteomes" id="UP001457282"/>
    </source>
</evidence>
<dbReference type="InterPro" id="IPR009028">
    <property type="entry name" value="Coatomer/calthrin_app_sub_C"/>
</dbReference>
<dbReference type="GO" id="GO:0009306">
    <property type="term" value="P:protein secretion"/>
    <property type="evidence" value="ECO:0007669"/>
    <property type="project" value="TreeGrafter"/>
</dbReference>
<gene>
    <name evidence="2" type="ORF">M0R45_003370</name>
</gene>
<feature type="domain" description="Coatomer subunit gamma C-terminal" evidence="1">
    <location>
        <begin position="7"/>
        <end position="99"/>
    </location>
</feature>